<dbReference type="InterPro" id="IPR033880">
    <property type="entry name" value="SPFH_YdjI"/>
</dbReference>
<feature type="compositionally biased region" description="Basic and acidic residues" evidence="1">
    <location>
        <begin position="250"/>
        <end position="260"/>
    </location>
</feature>
<name>A0A7Y2H2G4_UNCEI</name>
<reference evidence="3 4" key="1">
    <citation type="submission" date="2020-03" db="EMBL/GenBank/DDBJ databases">
        <title>Metabolic flexibility allows generalist bacteria to become dominant in a frequently disturbed ecosystem.</title>
        <authorList>
            <person name="Chen Y.-J."/>
            <person name="Leung P.M."/>
            <person name="Bay S.K."/>
            <person name="Hugenholtz P."/>
            <person name="Kessler A.J."/>
            <person name="Shelley G."/>
            <person name="Waite D.W."/>
            <person name="Cook P.L."/>
            <person name="Greening C."/>
        </authorList>
    </citation>
    <scope>NUCLEOTIDE SEQUENCE [LARGE SCALE GENOMIC DNA]</scope>
    <source>
        <strain evidence="3">SS_bin_28</strain>
    </source>
</reference>
<dbReference type="AlphaFoldDB" id="A0A7Y2H2G4"/>
<organism evidence="3 4">
    <name type="scientific">Eiseniibacteriota bacterium</name>
    <dbReference type="NCBI Taxonomy" id="2212470"/>
    <lineage>
        <taxon>Bacteria</taxon>
        <taxon>Candidatus Eiseniibacteriota</taxon>
    </lineage>
</organism>
<evidence type="ECO:0000259" key="2">
    <source>
        <dbReference type="Pfam" id="PF13421"/>
    </source>
</evidence>
<dbReference type="Pfam" id="PF13421">
    <property type="entry name" value="Band_7_1"/>
    <property type="match status" value="1"/>
</dbReference>
<sequence>MATLKFIEYPERDILWRVPEKGNVKLGDGLVCQVRSQQSVVLLGAEDRVLVKGPGRHELTAKEIESLKARAAKKSDARMYFVGHEVVSGTQWATKKPVKIRDRSGKDIGLRVSGHYSFRVGNAVEFVKSHDDTKYEATGKGLRTRLADMIWERLSRSFQASFRTLEDLPLCFSELATEARLDLQYTFERAGLELIDFYISSIDADGVPTARKAKSQEPASAFHGSPDVVGPSHVAPPMRLGAESQSNLKADAKKPASPKD</sequence>
<feature type="domain" description="SPFH" evidence="2">
    <location>
        <begin position="16"/>
        <end position="202"/>
    </location>
</feature>
<gene>
    <name evidence="3" type="ORF">HKN21_09485</name>
</gene>
<comment type="caution">
    <text evidence="3">The sequence shown here is derived from an EMBL/GenBank/DDBJ whole genome shotgun (WGS) entry which is preliminary data.</text>
</comment>
<evidence type="ECO:0000313" key="4">
    <source>
        <dbReference type="Proteomes" id="UP000547674"/>
    </source>
</evidence>
<evidence type="ECO:0000313" key="3">
    <source>
        <dbReference type="EMBL" id="NNF06980.1"/>
    </source>
</evidence>
<accession>A0A7Y2H2G4</accession>
<dbReference type="Proteomes" id="UP000547674">
    <property type="component" value="Unassembled WGS sequence"/>
</dbReference>
<dbReference type="EMBL" id="JABDJR010000377">
    <property type="protein sequence ID" value="NNF06980.1"/>
    <property type="molecule type" value="Genomic_DNA"/>
</dbReference>
<feature type="region of interest" description="Disordered" evidence="1">
    <location>
        <begin position="210"/>
        <end position="260"/>
    </location>
</feature>
<proteinExistence type="predicted"/>
<evidence type="ECO:0000256" key="1">
    <source>
        <dbReference type="SAM" id="MobiDB-lite"/>
    </source>
</evidence>
<protein>
    <recommendedName>
        <fullName evidence="2">SPFH domain-containing protein</fullName>
    </recommendedName>
</protein>